<sequence length="82" mass="9360">MGFLNNTTITIDAILTKRGRELLARGRNEFAVTKFAIADDEVDYRLWDTTHPNGTNYYGAVIENMPLLEPVPDETQVLKYKL</sequence>
<dbReference type="EMBL" id="UINC01228407">
    <property type="protein sequence ID" value="SVE59704.1"/>
    <property type="molecule type" value="Genomic_DNA"/>
</dbReference>
<feature type="non-terminal residue" evidence="1">
    <location>
        <position position="82"/>
    </location>
</feature>
<organism evidence="1">
    <name type="scientific">marine metagenome</name>
    <dbReference type="NCBI Taxonomy" id="408172"/>
    <lineage>
        <taxon>unclassified sequences</taxon>
        <taxon>metagenomes</taxon>
        <taxon>ecological metagenomes</taxon>
    </lineage>
</organism>
<evidence type="ECO:0000313" key="1">
    <source>
        <dbReference type="EMBL" id="SVE59704.1"/>
    </source>
</evidence>
<protein>
    <submittedName>
        <fullName evidence="1">Uncharacterized protein</fullName>
    </submittedName>
</protein>
<accession>A0A383ET16</accession>
<reference evidence="1" key="1">
    <citation type="submission" date="2018-05" db="EMBL/GenBank/DDBJ databases">
        <authorList>
            <person name="Lanie J.A."/>
            <person name="Ng W.-L."/>
            <person name="Kazmierczak K.M."/>
            <person name="Andrzejewski T.M."/>
            <person name="Davidsen T.M."/>
            <person name="Wayne K.J."/>
            <person name="Tettelin H."/>
            <person name="Glass J.I."/>
            <person name="Rusch D."/>
            <person name="Podicherti R."/>
            <person name="Tsui H.-C.T."/>
            <person name="Winkler M.E."/>
        </authorList>
    </citation>
    <scope>NUCLEOTIDE SEQUENCE</scope>
</reference>
<dbReference type="AlphaFoldDB" id="A0A383ET16"/>
<gene>
    <name evidence="1" type="ORF">METZ01_LOCUS512558</name>
</gene>
<proteinExistence type="predicted"/>
<name>A0A383ET16_9ZZZZ</name>